<organism evidence="2 3">
    <name type="scientific">Microbacterium oxydans</name>
    <dbReference type="NCBI Taxonomy" id="82380"/>
    <lineage>
        <taxon>Bacteria</taxon>
        <taxon>Bacillati</taxon>
        <taxon>Actinomycetota</taxon>
        <taxon>Actinomycetes</taxon>
        <taxon>Micrococcales</taxon>
        <taxon>Microbacteriaceae</taxon>
        <taxon>Microbacterium</taxon>
    </lineage>
</organism>
<dbReference type="InterPro" id="IPR003593">
    <property type="entry name" value="AAA+_ATPase"/>
</dbReference>
<dbReference type="PATRIC" id="fig|82380.10.peg.1711"/>
<dbReference type="GO" id="GO:0008237">
    <property type="term" value="F:metallopeptidase activity"/>
    <property type="evidence" value="ECO:0007669"/>
    <property type="project" value="UniProtKB-KW"/>
</dbReference>
<gene>
    <name evidence="2" type="primary">ftsH_1</name>
    <name evidence="2" type="ORF">RN51_01702</name>
</gene>
<dbReference type="EC" id="3.4.24.-" evidence="2"/>
<dbReference type="CDD" id="cd19481">
    <property type="entry name" value="RecA-like_protease"/>
    <property type="match status" value="1"/>
</dbReference>
<reference evidence="2 3" key="1">
    <citation type="submission" date="2015-02" db="EMBL/GenBank/DDBJ databases">
        <title>Draft genome sequences of ten Microbacterium spp. with emphasis on heavy metal contaminated environments.</title>
        <authorList>
            <person name="Corretto E."/>
        </authorList>
    </citation>
    <scope>NUCLEOTIDE SEQUENCE [LARGE SCALE GENOMIC DNA]</scope>
    <source>
        <strain evidence="2 3">BEL163</strain>
    </source>
</reference>
<dbReference type="AlphaFoldDB" id="A0A0F0KUP0"/>
<dbReference type="SUPFAM" id="SSF52540">
    <property type="entry name" value="P-loop containing nucleoside triphosphate hydrolases"/>
    <property type="match status" value="1"/>
</dbReference>
<dbReference type="Proteomes" id="UP000033725">
    <property type="component" value="Unassembled WGS sequence"/>
</dbReference>
<sequence>MAGRHLRDLISAYGERDDLKFRRAAQAIIQEEEGKKHTVLARELRGILAANSNLAVSEQPALPALPVDRDSSLPLAYATHPDVYLSDLVLADAPAAALAGLLNEVRQWSALDAAGIPRRNRLLLSGPPGCGKTTAVSALAGELGRPLVTARVEGLISSYLGETAANLNSLFEFASSGPYVLFLDEFDSLGKTREDSSDHGELRRVVNAVLQQIDRYAGPSLIVAATNHSNILDSALWRRFDAVVELPLPDHAQIITLLSRLLPKLPSDKADAMAVELMGLPHAGIEFYANAVRRAAVLDGAKLPTDEHYALALHSTTSRRWQ</sequence>
<dbReference type="SMART" id="SM00382">
    <property type="entry name" value="AAA"/>
    <property type="match status" value="1"/>
</dbReference>
<keyword evidence="2" id="KW-0482">Metalloprotease</keyword>
<evidence type="ECO:0000313" key="2">
    <source>
        <dbReference type="EMBL" id="KJL22956.1"/>
    </source>
</evidence>
<dbReference type="GO" id="GO:0006508">
    <property type="term" value="P:proteolysis"/>
    <property type="evidence" value="ECO:0007669"/>
    <property type="project" value="UniProtKB-KW"/>
</dbReference>
<dbReference type="RefSeq" id="WP_052674643.1">
    <property type="nucleotide sequence ID" value="NZ_JYIV01000024.1"/>
</dbReference>
<feature type="domain" description="AAA+ ATPase" evidence="1">
    <location>
        <begin position="118"/>
        <end position="250"/>
    </location>
</feature>
<accession>A0A0F0KUP0</accession>
<dbReference type="InterPro" id="IPR003959">
    <property type="entry name" value="ATPase_AAA_core"/>
</dbReference>
<dbReference type="GO" id="GO:0005524">
    <property type="term" value="F:ATP binding"/>
    <property type="evidence" value="ECO:0007669"/>
    <property type="project" value="InterPro"/>
</dbReference>
<dbReference type="EMBL" id="JYIV01000024">
    <property type="protein sequence ID" value="KJL22956.1"/>
    <property type="molecule type" value="Genomic_DNA"/>
</dbReference>
<dbReference type="InterPro" id="IPR050168">
    <property type="entry name" value="AAA_ATPase_domain"/>
</dbReference>
<dbReference type="PANTHER" id="PTHR23077:SF198">
    <property type="entry name" value="ATP-DEPENDENT ZINC METALLOPROTEASE FTSH"/>
    <property type="match status" value="1"/>
</dbReference>
<dbReference type="Pfam" id="PF00004">
    <property type="entry name" value="AAA"/>
    <property type="match status" value="1"/>
</dbReference>
<keyword evidence="2" id="KW-0378">Hydrolase</keyword>
<dbReference type="GO" id="GO:0016887">
    <property type="term" value="F:ATP hydrolysis activity"/>
    <property type="evidence" value="ECO:0007669"/>
    <property type="project" value="InterPro"/>
</dbReference>
<evidence type="ECO:0000259" key="1">
    <source>
        <dbReference type="SMART" id="SM00382"/>
    </source>
</evidence>
<proteinExistence type="predicted"/>
<dbReference type="PANTHER" id="PTHR23077">
    <property type="entry name" value="AAA-FAMILY ATPASE"/>
    <property type="match status" value="1"/>
</dbReference>
<keyword evidence="2" id="KW-0645">Protease</keyword>
<name>A0A0F0KUP0_9MICO</name>
<dbReference type="Gene3D" id="3.40.50.300">
    <property type="entry name" value="P-loop containing nucleotide triphosphate hydrolases"/>
    <property type="match status" value="1"/>
</dbReference>
<protein>
    <submittedName>
        <fullName evidence="2">ATP-dependent zinc metalloprotease FtsH</fullName>
        <ecNumber evidence="2">3.4.24.-</ecNumber>
    </submittedName>
</protein>
<comment type="caution">
    <text evidence="2">The sequence shown here is derived from an EMBL/GenBank/DDBJ whole genome shotgun (WGS) entry which is preliminary data.</text>
</comment>
<dbReference type="OrthoDB" id="9806903at2"/>
<evidence type="ECO:0000313" key="3">
    <source>
        <dbReference type="Proteomes" id="UP000033725"/>
    </source>
</evidence>
<dbReference type="InterPro" id="IPR027417">
    <property type="entry name" value="P-loop_NTPase"/>
</dbReference>